<dbReference type="Proteomes" id="UP000256645">
    <property type="component" value="Unassembled WGS sequence"/>
</dbReference>
<name>A0A3D8QXU2_9HELO</name>
<proteinExistence type="predicted"/>
<gene>
    <name evidence="2" type="ORF">BP6252_10143</name>
</gene>
<accession>A0A3D8QXU2</accession>
<keyword evidence="3" id="KW-1185">Reference proteome</keyword>
<evidence type="ECO:0000313" key="3">
    <source>
        <dbReference type="Proteomes" id="UP000256645"/>
    </source>
</evidence>
<comment type="caution">
    <text evidence="2">The sequence shown here is derived from an EMBL/GenBank/DDBJ whole genome shotgun (WGS) entry which is preliminary data.</text>
</comment>
<sequence length="129" mass="14068">MARAGFGIDVDGTSAVGRCVNADGPAARYTARFQGRQCVLGMTVRIRYFSICIALGYGFYGNVPLEAPSALPRTLSTHTTASNLLDTRVEPLGPLPKQEPNLLSPLELDDLEAPRGKMPKQEFQQSDWK</sequence>
<dbReference type="EMBL" id="PDLM01000011">
    <property type="protein sequence ID" value="RDW66508.1"/>
    <property type="molecule type" value="Genomic_DNA"/>
</dbReference>
<evidence type="ECO:0000313" key="2">
    <source>
        <dbReference type="EMBL" id="RDW66508.1"/>
    </source>
</evidence>
<dbReference type="AlphaFoldDB" id="A0A3D8QXU2"/>
<protein>
    <submittedName>
        <fullName evidence="2">Uncharacterized protein</fullName>
    </submittedName>
</protein>
<reference evidence="2 3" key="1">
    <citation type="journal article" date="2018" name="IMA Fungus">
        <title>IMA Genome-F 9: Draft genome sequence of Annulohypoxylon stygium, Aspergillus mulundensis, Berkeleyomyces basicola (syn. Thielaviopsis basicola), Ceratocystis smalleyi, two Cercospora beticola strains, Coleophoma cylindrospora, Fusarium fracticaudum, Phialophora cf. hyalina, and Morchella septimelata.</title>
        <authorList>
            <person name="Wingfield B.D."/>
            <person name="Bills G.F."/>
            <person name="Dong Y."/>
            <person name="Huang W."/>
            <person name="Nel W.J."/>
            <person name="Swalarsk-Parry B.S."/>
            <person name="Vaghefi N."/>
            <person name="Wilken P.M."/>
            <person name="An Z."/>
            <person name="de Beer Z.W."/>
            <person name="De Vos L."/>
            <person name="Chen L."/>
            <person name="Duong T.A."/>
            <person name="Gao Y."/>
            <person name="Hammerbacher A."/>
            <person name="Kikkert J.R."/>
            <person name="Li Y."/>
            <person name="Li H."/>
            <person name="Li K."/>
            <person name="Li Q."/>
            <person name="Liu X."/>
            <person name="Ma X."/>
            <person name="Naidoo K."/>
            <person name="Pethybridge S.J."/>
            <person name="Sun J."/>
            <person name="Steenkamp E.T."/>
            <person name="van der Nest M.A."/>
            <person name="van Wyk S."/>
            <person name="Wingfield M.J."/>
            <person name="Xiong C."/>
            <person name="Yue Q."/>
            <person name="Zhang X."/>
        </authorList>
    </citation>
    <scope>NUCLEOTIDE SEQUENCE [LARGE SCALE GENOMIC DNA]</scope>
    <source>
        <strain evidence="2 3">BP6252</strain>
    </source>
</reference>
<feature type="region of interest" description="Disordered" evidence="1">
    <location>
        <begin position="85"/>
        <end position="129"/>
    </location>
</feature>
<evidence type="ECO:0000256" key="1">
    <source>
        <dbReference type="SAM" id="MobiDB-lite"/>
    </source>
</evidence>
<organism evidence="2 3">
    <name type="scientific">Coleophoma cylindrospora</name>
    <dbReference type="NCBI Taxonomy" id="1849047"/>
    <lineage>
        <taxon>Eukaryota</taxon>
        <taxon>Fungi</taxon>
        <taxon>Dikarya</taxon>
        <taxon>Ascomycota</taxon>
        <taxon>Pezizomycotina</taxon>
        <taxon>Leotiomycetes</taxon>
        <taxon>Helotiales</taxon>
        <taxon>Dermateaceae</taxon>
        <taxon>Coleophoma</taxon>
    </lineage>
</organism>